<proteinExistence type="predicted"/>
<organism evidence="2 3">
    <name type="scientific">Vigna mungo</name>
    <name type="common">Black gram</name>
    <name type="synonym">Phaseolus mungo</name>
    <dbReference type="NCBI Taxonomy" id="3915"/>
    <lineage>
        <taxon>Eukaryota</taxon>
        <taxon>Viridiplantae</taxon>
        <taxon>Streptophyta</taxon>
        <taxon>Embryophyta</taxon>
        <taxon>Tracheophyta</taxon>
        <taxon>Spermatophyta</taxon>
        <taxon>Magnoliopsida</taxon>
        <taxon>eudicotyledons</taxon>
        <taxon>Gunneridae</taxon>
        <taxon>Pentapetalae</taxon>
        <taxon>rosids</taxon>
        <taxon>fabids</taxon>
        <taxon>Fabales</taxon>
        <taxon>Fabaceae</taxon>
        <taxon>Papilionoideae</taxon>
        <taxon>50 kb inversion clade</taxon>
        <taxon>NPAAA clade</taxon>
        <taxon>indigoferoid/millettioid clade</taxon>
        <taxon>Phaseoleae</taxon>
        <taxon>Vigna</taxon>
    </lineage>
</organism>
<keyword evidence="3" id="KW-1185">Reference proteome</keyword>
<dbReference type="Pfam" id="PF22936">
    <property type="entry name" value="Pol_BBD"/>
    <property type="match status" value="1"/>
</dbReference>
<dbReference type="Proteomes" id="UP001374535">
    <property type="component" value="Chromosome 3"/>
</dbReference>
<dbReference type="AlphaFoldDB" id="A0AAQ3S4H2"/>
<feature type="domain" description="Retrovirus-related Pol polyprotein from transposon TNT 1-94-like beta-barrel" evidence="1">
    <location>
        <begin position="1"/>
        <end position="74"/>
    </location>
</feature>
<evidence type="ECO:0000313" key="3">
    <source>
        <dbReference type="Proteomes" id="UP001374535"/>
    </source>
</evidence>
<dbReference type="EMBL" id="CP144698">
    <property type="protein sequence ID" value="WVZ17057.1"/>
    <property type="molecule type" value="Genomic_DNA"/>
</dbReference>
<gene>
    <name evidence="2" type="ORF">V8G54_010039</name>
</gene>
<evidence type="ECO:0000313" key="2">
    <source>
        <dbReference type="EMBL" id="WVZ17057.1"/>
    </source>
</evidence>
<dbReference type="InterPro" id="IPR054722">
    <property type="entry name" value="PolX-like_BBD"/>
</dbReference>
<reference evidence="2 3" key="1">
    <citation type="journal article" date="2023" name="Life. Sci Alliance">
        <title>Evolutionary insights into 3D genome organization and epigenetic landscape of Vigna mungo.</title>
        <authorList>
            <person name="Junaid A."/>
            <person name="Singh B."/>
            <person name="Bhatia S."/>
        </authorList>
    </citation>
    <scope>NUCLEOTIDE SEQUENCE [LARGE SCALE GENOMIC DNA]</scope>
    <source>
        <strain evidence="2">Urdbean</strain>
    </source>
</reference>
<protein>
    <recommendedName>
        <fullName evidence="1">Retrovirus-related Pol polyprotein from transposon TNT 1-94-like beta-barrel domain-containing protein</fullName>
    </recommendedName>
</protein>
<feature type="non-terminal residue" evidence="2">
    <location>
        <position position="1"/>
    </location>
</feature>
<accession>A0AAQ3S4H2</accession>
<sequence length="141" mass="15755">WILDSGATDHISISLQNFSSYKRITPISIALPNGEIVCSEYSGTVVLNNNINLQNVFYVPQFSFNLISISQLVSFKNYELNFSSHGCTIQDIQTRKKTFIAKLIGGLYILDCSLNILSSATQFANNVVNKTSLWHLRLGHP</sequence>
<evidence type="ECO:0000259" key="1">
    <source>
        <dbReference type="Pfam" id="PF22936"/>
    </source>
</evidence>
<name>A0AAQ3S4H2_VIGMU</name>